<sequence length="287" mass="31922">QLKTGGTDIESPDTQQDQGLESKESHEQGHIIISETPLDERTTGRSSRQLNTFLRRGSATSHHTGKRSEKSVDFGEAEDPEAMFARQRWEEKRRLKQTKAPILRTMKYARDNLGVALIAAAFSVFQGTTFPLFSQIFSKALVALSTSSVNPNFTQETDRFSLYFLLLAFYSFLAFGIGTLTFMIIGERISRVMRHHSFKIILSQEMAFFDRPENSTGALASRLATDSQQMFDMVSVAVQTAVASTATVALGLGLAFAATWRMTLIVMAFMPVMGLAQYLELMALTGF</sequence>
<evidence type="ECO:0000256" key="4">
    <source>
        <dbReference type="ARBA" id="ARBA00023136"/>
    </source>
</evidence>
<dbReference type="PANTHER" id="PTHR43394:SF18">
    <property type="entry name" value="ABC TRANSPORTER B FAMILY MEMBER 11-LIKE"/>
    <property type="match status" value="1"/>
</dbReference>
<evidence type="ECO:0000313" key="9">
    <source>
        <dbReference type="Proteomes" id="UP000780801"/>
    </source>
</evidence>
<dbReference type="Pfam" id="PF00664">
    <property type="entry name" value="ABC_membrane"/>
    <property type="match status" value="1"/>
</dbReference>
<keyword evidence="4 6" id="KW-0472">Membrane</keyword>
<proteinExistence type="predicted"/>
<dbReference type="GO" id="GO:0015421">
    <property type="term" value="F:ABC-type oligopeptide transporter activity"/>
    <property type="evidence" value="ECO:0007669"/>
    <property type="project" value="TreeGrafter"/>
</dbReference>
<dbReference type="SUPFAM" id="SSF90123">
    <property type="entry name" value="ABC transporter transmembrane region"/>
    <property type="match status" value="1"/>
</dbReference>
<dbReference type="PANTHER" id="PTHR43394">
    <property type="entry name" value="ATP-DEPENDENT PERMEASE MDL1, MITOCHONDRIAL"/>
    <property type="match status" value="1"/>
</dbReference>
<gene>
    <name evidence="8" type="primary">ABCB5</name>
    <name evidence="8" type="ORF">BGW38_009695</name>
</gene>
<dbReference type="Proteomes" id="UP000780801">
    <property type="component" value="Unassembled WGS sequence"/>
</dbReference>
<dbReference type="InterPro" id="IPR039421">
    <property type="entry name" value="Type_1_exporter"/>
</dbReference>
<protein>
    <submittedName>
        <fullName evidence="8">ATP-binding cassette sub- B member 5</fullName>
    </submittedName>
</protein>
<comment type="caution">
    <text evidence="8">The sequence shown here is derived from an EMBL/GenBank/DDBJ whole genome shotgun (WGS) entry which is preliminary data.</text>
</comment>
<dbReference type="GO" id="GO:0005524">
    <property type="term" value="F:ATP binding"/>
    <property type="evidence" value="ECO:0007669"/>
    <property type="project" value="UniProtKB-KW"/>
</dbReference>
<evidence type="ECO:0000256" key="5">
    <source>
        <dbReference type="SAM" id="MobiDB-lite"/>
    </source>
</evidence>
<dbReference type="GO" id="GO:0090374">
    <property type="term" value="P:oligopeptide export from mitochondrion"/>
    <property type="evidence" value="ECO:0007669"/>
    <property type="project" value="TreeGrafter"/>
</dbReference>
<feature type="transmembrane region" description="Helical" evidence="6">
    <location>
        <begin position="113"/>
        <end position="133"/>
    </location>
</feature>
<dbReference type="PROSITE" id="PS50929">
    <property type="entry name" value="ABC_TM1F"/>
    <property type="match status" value="1"/>
</dbReference>
<keyword evidence="2 6" id="KW-0812">Transmembrane</keyword>
<evidence type="ECO:0000256" key="1">
    <source>
        <dbReference type="ARBA" id="ARBA00004141"/>
    </source>
</evidence>
<dbReference type="Gene3D" id="1.20.1560.10">
    <property type="entry name" value="ABC transporter type 1, transmembrane domain"/>
    <property type="match status" value="1"/>
</dbReference>
<keyword evidence="8" id="KW-0067">ATP-binding</keyword>
<feature type="domain" description="ABC transmembrane type-1" evidence="7">
    <location>
        <begin position="117"/>
        <end position="287"/>
    </location>
</feature>
<feature type="compositionally biased region" description="Polar residues" evidence="5">
    <location>
        <begin position="44"/>
        <end position="62"/>
    </location>
</feature>
<evidence type="ECO:0000256" key="6">
    <source>
        <dbReference type="SAM" id="Phobius"/>
    </source>
</evidence>
<feature type="transmembrane region" description="Helical" evidence="6">
    <location>
        <begin position="160"/>
        <end position="185"/>
    </location>
</feature>
<evidence type="ECO:0000256" key="2">
    <source>
        <dbReference type="ARBA" id="ARBA00022692"/>
    </source>
</evidence>
<accession>A0A9P6K4F7</accession>
<feature type="non-terminal residue" evidence="8">
    <location>
        <position position="287"/>
    </location>
</feature>
<dbReference type="InterPro" id="IPR011527">
    <property type="entry name" value="ABC1_TM_dom"/>
</dbReference>
<evidence type="ECO:0000313" key="8">
    <source>
        <dbReference type="EMBL" id="KAF9545401.1"/>
    </source>
</evidence>
<reference evidence="8" key="1">
    <citation type="journal article" date="2020" name="Fungal Divers.">
        <title>Resolving the Mortierellaceae phylogeny through synthesis of multi-gene phylogenetics and phylogenomics.</title>
        <authorList>
            <person name="Vandepol N."/>
            <person name="Liber J."/>
            <person name="Desiro A."/>
            <person name="Na H."/>
            <person name="Kennedy M."/>
            <person name="Barry K."/>
            <person name="Grigoriev I.V."/>
            <person name="Miller A.N."/>
            <person name="O'Donnell K."/>
            <person name="Stajich J.E."/>
            <person name="Bonito G."/>
        </authorList>
    </citation>
    <scope>NUCLEOTIDE SEQUENCE</scope>
    <source>
        <strain evidence="8">KOD1015</strain>
    </source>
</reference>
<organism evidence="8 9">
    <name type="scientific">Lunasporangiospora selenospora</name>
    <dbReference type="NCBI Taxonomy" id="979761"/>
    <lineage>
        <taxon>Eukaryota</taxon>
        <taxon>Fungi</taxon>
        <taxon>Fungi incertae sedis</taxon>
        <taxon>Mucoromycota</taxon>
        <taxon>Mortierellomycotina</taxon>
        <taxon>Mortierellomycetes</taxon>
        <taxon>Mortierellales</taxon>
        <taxon>Mortierellaceae</taxon>
        <taxon>Lunasporangiospora</taxon>
    </lineage>
</organism>
<keyword evidence="9" id="KW-1185">Reference proteome</keyword>
<feature type="compositionally biased region" description="Basic and acidic residues" evidence="5">
    <location>
        <begin position="20"/>
        <end position="29"/>
    </location>
</feature>
<dbReference type="InterPro" id="IPR036640">
    <property type="entry name" value="ABC1_TM_sf"/>
</dbReference>
<dbReference type="GO" id="GO:0005743">
    <property type="term" value="C:mitochondrial inner membrane"/>
    <property type="evidence" value="ECO:0007669"/>
    <property type="project" value="TreeGrafter"/>
</dbReference>
<feature type="region of interest" description="Disordered" evidence="5">
    <location>
        <begin position="1"/>
        <end position="73"/>
    </location>
</feature>
<name>A0A9P6K4F7_9FUNG</name>
<dbReference type="EMBL" id="JAABOA010007274">
    <property type="protein sequence ID" value="KAF9545401.1"/>
    <property type="molecule type" value="Genomic_DNA"/>
</dbReference>
<keyword evidence="8" id="KW-0547">Nucleotide-binding</keyword>
<dbReference type="OrthoDB" id="6500128at2759"/>
<dbReference type="AlphaFoldDB" id="A0A9P6K4F7"/>
<evidence type="ECO:0000256" key="3">
    <source>
        <dbReference type="ARBA" id="ARBA00022989"/>
    </source>
</evidence>
<comment type="subcellular location">
    <subcellularLocation>
        <location evidence="1">Membrane</location>
        <topology evidence="1">Multi-pass membrane protein</topology>
    </subcellularLocation>
</comment>
<feature type="transmembrane region" description="Helical" evidence="6">
    <location>
        <begin position="236"/>
        <end position="258"/>
    </location>
</feature>
<feature type="non-terminal residue" evidence="8">
    <location>
        <position position="1"/>
    </location>
</feature>
<keyword evidence="3 6" id="KW-1133">Transmembrane helix</keyword>
<feature type="transmembrane region" description="Helical" evidence="6">
    <location>
        <begin position="264"/>
        <end position="284"/>
    </location>
</feature>
<evidence type="ECO:0000259" key="7">
    <source>
        <dbReference type="PROSITE" id="PS50929"/>
    </source>
</evidence>